<evidence type="ECO:0000313" key="2">
    <source>
        <dbReference type="EMBL" id="KAF3454026.1"/>
    </source>
</evidence>
<accession>A0A8K0MPL1</accession>
<proteinExistence type="predicted"/>
<keyword evidence="3" id="KW-1185">Reference proteome</keyword>
<name>A0A8K0MPL1_9ROSA</name>
<reference evidence="2" key="1">
    <citation type="submission" date="2020-03" db="EMBL/GenBank/DDBJ databases">
        <title>A high-quality chromosome-level genome assembly of a woody plant with both climbing and erect habits, Rhamnella rubrinervis.</title>
        <authorList>
            <person name="Lu Z."/>
            <person name="Yang Y."/>
            <person name="Zhu X."/>
            <person name="Sun Y."/>
        </authorList>
    </citation>
    <scope>NUCLEOTIDE SEQUENCE</scope>
    <source>
        <strain evidence="2">BYM</strain>
        <tissue evidence="2">Leaf</tissue>
    </source>
</reference>
<dbReference type="EMBL" id="VOIH02000002">
    <property type="protein sequence ID" value="KAF3454026.1"/>
    <property type="molecule type" value="Genomic_DNA"/>
</dbReference>
<protein>
    <submittedName>
        <fullName evidence="2">Uncharacterized protein</fullName>
    </submittedName>
</protein>
<dbReference type="OrthoDB" id="1304468at2759"/>
<organism evidence="2 3">
    <name type="scientific">Rhamnella rubrinervis</name>
    <dbReference type="NCBI Taxonomy" id="2594499"/>
    <lineage>
        <taxon>Eukaryota</taxon>
        <taxon>Viridiplantae</taxon>
        <taxon>Streptophyta</taxon>
        <taxon>Embryophyta</taxon>
        <taxon>Tracheophyta</taxon>
        <taxon>Spermatophyta</taxon>
        <taxon>Magnoliopsida</taxon>
        <taxon>eudicotyledons</taxon>
        <taxon>Gunneridae</taxon>
        <taxon>Pentapetalae</taxon>
        <taxon>rosids</taxon>
        <taxon>fabids</taxon>
        <taxon>Rosales</taxon>
        <taxon>Rhamnaceae</taxon>
        <taxon>rhamnoid group</taxon>
        <taxon>Rhamneae</taxon>
        <taxon>Rhamnella</taxon>
    </lineage>
</organism>
<feature type="coiled-coil region" evidence="1">
    <location>
        <begin position="206"/>
        <end position="247"/>
    </location>
</feature>
<evidence type="ECO:0000313" key="3">
    <source>
        <dbReference type="Proteomes" id="UP000796880"/>
    </source>
</evidence>
<dbReference type="AlphaFoldDB" id="A0A8K0MPL1"/>
<evidence type="ECO:0000256" key="1">
    <source>
        <dbReference type="SAM" id="Coils"/>
    </source>
</evidence>
<dbReference type="Proteomes" id="UP000796880">
    <property type="component" value="Unassembled WGS sequence"/>
</dbReference>
<sequence>MYEDNTLNPLWGSLCYFRQLNCTCYAECGAMDHLTFCSLQPRNDISGTGRKFKMYQRICPENKLNESLLLQLTCRPWTKRIGAATANFRLWHFPNTTVNKNQLSAVLLQGYASAAESVKNALISEFTTREIFDVESMVDVANNAFTVLGSLYEAKKELEREGSLQNMEAHHSQLYDRSDGALKALLGAKVSLAKTEKEVTPLVTQIVETRELLNKLEEKLMQGNAEIGALQEKCERLGKSYDAAKTEEQNVGIDNYLLATPSCL</sequence>
<keyword evidence="1" id="KW-0175">Coiled coil</keyword>
<gene>
    <name evidence="2" type="ORF">FNV43_RR04471</name>
</gene>
<comment type="caution">
    <text evidence="2">The sequence shown here is derived from an EMBL/GenBank/DDBJ whole genome shotgun (WGS) entry which is preliminary data.</text>
</comment>